<gene>
    <name evidence="2" type="ORF">BDZ90DRAFT_224654</name>
</gene>
<dbReference type="GeneID" id="37026450"/>
<keyword evidence="3" id="KW-1185">Reference proteome</keyword>
<protein>
    <submittedName>
        <fullName evidence="2">Metallo-dependent phosphatase</fullName>
    </submittedName>
</protein>
<accession>A0A316UGU7</accession>
<dbReference type="InterPro" id="IPR029052">
    <property type="entry name" value="Metallo-depent_PP-like"/>
</dbReference>
<dbReference type="OrthoDB" id="630188at2759"/>
<dbReference type="GO" id="GO:0016787">
    <property type="term" value="F:hydrolase activity"/>
    <property type="evidence" value="ECO:0007669"/>
    <property type="project" value="InterPro"/>
</dbReference>
<dbReference type="Gene3D" id="3.60.21.10">
    <property type="match status" value="1"/>
</dbReference>
<dbReference type="STRING" id="1569628.A0A316UGU7"/>
<dbReference type="PANTHER" id="PTHR12905:SF0">
    <property type="entry name" value="CALCINEURIN-LIKE PHOSPHOESTERASE DOMAIN-CONTAINING PROTEIN"/>
    <property type="match status" value="1"/>
</dbReference>
<dbReference type="EMBL" id="KZ819680">
    <property type="protein sequence ID" value="PWN24547.1"/>
    <property type="molecule type" value="Genomic_DNA"/>
</dbReference>
<dbReference type="AlphaFoldDB" id="A0A316UGU7"/>
<organism evidence="2 3">
    <name type="scientific">Jaminaea rosea</name>
    <dbReference type="NCBI Taxonomy" id="1569628"/>
    <lineage>
        <taxon>Eukaryota</taxon>
        <taxon>Fungi</taxon>
        <taxon>Dikarya</taxon>
        <taxon>Basidiomycota</taxon>
        <taxon>Ustilaginomycotina</taxon>
        <taxon>Exobasidiomycetes</taxon>
        <taxon>Microstromatales</taxon>
        <taxon>Microstromatales incertae sedis</taxon>
        <taxon>Jaminaea</taxon>
    </lineage>
</organism>
<dbReference type="SUPFAM" id="SSF56300">
    <property type="entry name" value="Metallo-dependent phosphatases"/>
    <property type="match status" value="1"/>
</dbReference>
<feature type="domain" description="Calcineurin-like phosphoesterase" evidence="1">
    <location>
        <begin position="25"/>
        <end position="226"/>
    </location>
</feature>
<name>A0A316UGU7_9BASI</name>
<sequence>MVETRYWDSYDAASPPSRTSASHVRFVVISDTHSEEMNDVPDGDVLLHSGDLTKLGSDAEVRKQIDWLVSLPHPHKVIIAGNHDFALDNSTGFYDRRGVKIHAKYGYPRSDTTAALRYVRGKKEHGRGTLHYLENEGVEIEVKGTMWKCWGSPATPVFGHWAWNYERGEEAKCTDIDIFLTHGPPHALGGLDKIHNGVSVGCEELARLAHEGHLRPALWACGHIHEARGVHEQQWPATEGNGEGGSTLIVNSAMVEFDLKAADGDHAEDSELTVAPRRG</sequence>
<reference evidence="2 3" key="1">
    <citation type="journal article" date="2018" name="Mol. Biol. Evol.">
        <title>Broad Genomic Sampling Reveals a Smut Pathogenic Ancestry of the Fungal Clade Ustilaginomycotina.</title>
        <authorList>
            <person name="Kijpornyongpan T."/>
            <person name="Mondo S.J."/>
            <person name="Barry K."/>
            <person name="Sandor L."/>
            <person name="Lee J."/>
            <person name="Lipzen A."/>
            <person name="Pangilinan J."/>
            <person name="LaButti K."/>
            <person name="Hainaut M."/>
            <person name="Henrissat B."/>
            <person name="Grigoriev I.V."/>
            <person name="Spatafora J.W."/>
            <person name="Aime M.C."/>
        </authorList>
    </citation>
    <scope>NUCLEOTIDE SEQUENCE [LARGE SCALE GENOMIC DNA]</scope>
    <source>
        <strain evidence="2 3">MCA 5214</strain>
    </source>
</reference>
<dbReference type="InterPro" id="IPR051693">
    <property type="entry name" value="UPF0046_metallophosphoest"/>
</dbReference>
<dbReference type="InterPro" id="IPR004843">
    <property type="entry name" value="Calcineurin-like_PHP"/>
</dbReference>
<dbReference type="Pfam" id="PF00149">
    <property type="entry name" value="Metallophos"/>
    <property type="match status" value="1"/>
</dbReference>
<dbReference type="Proteomes" id="UP000245884">
    <property type="component" value="Unassembled WGS sequence"/>
</dbReference>
<proteinExistence type="predicted"/>
<dbReference type="PANTHER" id="PTHR12905">
    <property type="entry name" value="METALLOPHOSPHOESTERASE"/>
    <property type="match status" value="1"/>
</dbReference>
<evidence type="ECO:0000259" key="1">
    <source>
        <dbReference type="Pfam" id="PF00149"/>
    </source>
</evidence>
<evidence type="ECO:0000313" key="3">
    <source>
        <dbReference type="Proteomes" id="UP000245884"/>
    </source>
</evidence>
<dbReference type="CDD" id="cd07379">
    <property type="entry name" value="MPP_239FB"/>
    <property type="match status" value="1"/>
</dbReference>
<evidence type="ECO:0000313" key="2">
    <source>
        <dbReference type="EMBL" id="PWN24547.1"/>
    </source>
</evidence>
<dbReference type="RefSeq" id="XP_025359159.1">
    <property type="nucleotide sequence ID" value="XM_025504627.1"/>
</dbReference>